<dbReference type="SUPFAM" id="SSF54984">
    <property type="entry name" value="eEF-1beta-like"/>
    <property type="match status" value="1"/>
</dbReference>
<proteinExistence type="inferred from homology"/>
<dbReference type="CDD" id="cd00292">
    <property type="entry name" value="EF1B"/>
    <property type="match status" value="1"/>
</dbReference>
<keyword evidence="9" id="KW-1185">Reference proteome</keyword>
<name>A0ABD1KCV7_9TELE</name>
<evidence type="ECO:0000256" key="1">
    <source>
        <dbReference type="ARBA" id="ARBA00007411"/>
    </source>
</evidence>
<organism evidence="8 9">
    <name type="scientific">Coilia grayii</name>
    <name type="common">Gray's grenadier anchovy</name>
    <dbReference type="NCBI Taxonomy" id="363190"/>
    <lineage>
        <taxon>Eukaryota</taxon>
        <taxon>Metazoa</taxon>
        <taxon>Chordata</taxon>
        <taxon>Craniata</taxon>
        <taxon>Vertebrata</taxon>
        <taxon>Euteleostomi</taxon>
        <taxon>Actinopterygii</taxon>
        <taxon>Neopterygii</taxon>
        <taxon>Teleostei</taxon>
        <taxon>Clupei</taxon>
        <taxon>Clupeiformes</taxon>
        <taxon>Clupeoidei</taxon>
        <taxon>Engraulidae</taxon>
        <taxon>Coilinae</taxon>
        <taxon>Coilia</taxon>
    </lineage>
</organism>
<sequence>MCAQRDLSPPNFWQRGGGGGTGTNGPRGGGYRPGNGPTFFKVNLNGDDLHLGRRRRTHSESQAAEEPERGGLRAEAAPFSPSLPSGGGGVWVNRSLYEQADSSFQTWMSGSPPMASSQRERVPRALVFRSRRNPTYSAGAAGYHGNQDEEYHHHPGGRRGGGTHSTRGRQFTNRTHYRSSSEPKRARVAEGGGGGGGGGVGRGVRRRGYSETERTPQRTSAKPVAMSGLQCLMHDGIWFDKPRYDEAERRFYEGMNGITHSSPQPTSTSSTGGGDQTELVSRMKSLEMENQSLHKAVTDLRAMMSKLEARLTVLEKAKPAAAAASAPTPATKTVVVQPPKKVEVKDEEEDEDDDDIDLFGSDDDEEAERIKAERVEAYNAKKSKKPVLIAKSSILLDVKPWDDETDMAKMEELVRSIQTDGLLWGASKLVPVGYGIKKLQIACVVEDDKVGTDYLEEEITQFEDYVSTIRFRFLQGSAWLGVSDANMY</sequence>
<feature type="compositionally biased region" description="Gly residues" evidence="5">
    <location>
        <begin position="190"/>
        <end position="202"/>
    </location>
</feature>
<comment type="caution">
    <text evidence="8">The sequence shown here is derived from an EMBL/GenBank/DDBJ whole genome shotgun (WGS) entry which is preliminary data.</text>
</comment>
<dbReference type="GO" id="GO:0003746">
    <property type="term" value="F:translation elongation factor activity"/>
    <property type="evidence" value="ECO:0007669"/>
    <property type="project" value="UniProtKB-KW"/>
</dbReference>
<feature type="region of interest" description="Disordered" evidence="5">
    <location>
        <begin position="136"/>
        <end position="224"/>
    </location>
</feature>
<accession>A0ABD1KCV7</accession>
<dbReference type="Pfam" id="PF10587">
    <property type="entry name" value="EF-1_beta_acid"/>
    <property type="match status" value="1"/>
</dbReference>
<dbReference type="PROSITE" id="PS00824">
    <property type="entry name" value="EF1BD_1"/>
    <property type="match status" value="1"/>
</dbReference>
<dbReference type="InterPro" id="IPR014038">
    <property type="entry name" value="EF1B_bsu/dsu_GNE"/>
</dbReference>
<dbReference type="Pfam" id="PF00736">
    <property type="entry name" value="EF1_GNE"/>
    <property type="match status" value="1"/>
</dbReference>
<dbReference type="InterPro" id="IPR001326">
    <property type="entry name" value="Transl_elong_EF1B_B/D_CS"/>
</dbReference>
<keyword evidence="4" id="KW-0175">Coiled coil</keyword>
<dbReference type="PANTHER" id="PTHR11595">
    <property type="entry name" value="EF-HAND AND COILED-COIL DOMAIN-CONTAINING FAMILY MEMBER"/>
    <property type="match status" value="1"/>
</dbReference>
<feature type="compositionally biased region" description="Low complexity" evidence="5">
    <location>
        <begin position="320"/>
        <end position="339"/>
    </location>
</feature>
<feature type="compositionally biased region" description="Gly residues" evidence="5">
    <location>
        <begin position="15"/>
        <end position="33"/>
    </location>
</feature>
<evidence type="ECO:0000256" key="4">
    <source>
        <dbReference type="SAM" id="Coils"/>
    </source>
</evidence>
<feature type="compositionally biased region" description="Acidic residues" evidence="5">
    <location>
        <begin position="345"/>
        <end position="361"/>
    </location>
</feature>
<dbReference type="InterPro" id="IPR049720">
    <property type="entry name" value="EF1B_bsu/dsu"/>
</dbReference>
<dbReference type="InterPro" id="IPR018940">
    <property type="entry name" value="EF-1_beta_acid_region_euk"/>
</dbReference>
<feature type="domain" description="Translation elongation factor EF1B beta/delta subunit guanine nucleotide exchange" evidence="6">
    <location>
        <begin position="391"/>
        <end position="474"/>
    </location>
</feature>
<keyword evidence="3" id="KW-0648">Protein biosynthesis</keyword>
<feature type="compositionally biased region" description="Basic and acidic residues" evidence="5">
    <location>
        <begin position="179"/>
        <end position="188"/>
    </location>
</feature>
<keyword evidence="2" id="KW-0251">Elongation factor</keyword>
<evidence type="ECO:0000256" key="5">
    <source>
        <dbReference type="SAM" id="MobiDB-lite"/>
    </source>
</evidence>
<dbReference type="Proteomes" id="UP001591681">
    <property type="component" value="Unassembled WGS sequence"/>
</dbReference>
<feature type="domain" description="Elongation factor 1 beta central acidic region eukaryote" evidence="7">
    <location>
        <begin position="358"/>
        <end position="382"/>
    </location>
</feature>
<feature type="coiled-coil region" evidence="4">
    <location>
        <begin position="283"/>
        <end position="317"/>
    </location>
</feature>
<dbReference type="Gene3D" id="3.30.70.60">
    <property type="match status" value="1"/>
</dbReference>
<dbReference type="InterPro" id="IPR036219">
    <property type="entry name" value="eEF-1beta-like_sf"/>
</dbReference>
<dbReference type="EMBL" id="JBHFQA010000006">
    <property type="protein sequence ID" value="KAL2097031.1"/>
    <property type="molecule type" value="Genomic_DNA"/>
</dbReference>
<dbReference type="PANTHER" id="PTHR11595:SF88">
    <property type="entry name" value="ELONGATION FACTOR-1, DELTA, A ISOFORM X1"/>
    <property type="match status" value="1"/>
</dbReference>
<dbReference type="AlphaFoldDB" id="A0ABD1KCV7"/>
<dbReference type="SMART" id="SM00888">
    <property type="entry name" value="EF1_GNE"/>
    <property type="match status" value="1"/>
</dbReference>
<feature type="region of interest" description="Disordered" evidence="5">
    <location>
        <begin position="1"/>
        <end position="88"/>
    </location>
</feature>
<gene>
    <name evidence="8" type="ORF">ACEWY4_006238</name>
</gene>
<protein>
    <recommendedName>
        <fullName evidence="10">Elongation factor 1-delta</fullName>
    </recommendedName>
</protein>
<evidence type="ECO:0000256" key="3">
    <source>
        <dbReference type="ARBA" id="ARBA00022917"/>
    </source>
</evidence>
<evidence type="ECO:0008006" key="10">
    <source>
        <dbReference type="Google" id="ProtNLM"/>
    </source>
</evidence>
<feature type="region of interest" description="Disordered" evidence="5">
    <location>
        <begin position="320"/>
        <end position="361"/>
    </location>
</feature>
<comment type="similarity">
    <text evidence="1">Belongs to the EF-1-beta/EF-1-delta family.</text>
</comment>
<dbReference type="SMART" id="SM01182">
    <property type="entry name" value="EF-1_beta_acid"/>
    <property type="match status" value="1"/>
</dbReference>
<evidence type="ECO:0000313" key="9">
    <source>
        <dbReference type="Proteomes" id="UP001591681"/>
    </source>
</evidence>
<reference evidence="8 9" key="1">
    <citation type="submission" date="2024-09" db="EMBL/GenBank/DDBJ databases">
        <title>A chromosome-level genome assembly of Gray's grenadier anchovy, Coilia grayii.</title>
        <authorList>
            <person name="Fu Z."/>
        </authorList>
    </citation>
    <scope>NUCLEOTIDE SEQUENCE [LARGE SCALE GENOMIC DNA]</scope>
    <source>
        <strain evidence="8">G4</strain>
        <tissue evidence="8">Muscle</tissue>
    </source>
</reference>
<feature type="region of interest" description="Disordered" evidence="5">
    <location>
        <begin position="256"/>
        <end position="276"/>
    </location>
</feature>
<evidence type="ECO:0000313" key="8">
    <source>
        <dbReference type="EMBL" id="KAL2097031.1"/>
    </source>
</evidence>
<evidence type="ECO:0000256" key="2">
    <source>
        <dbReference type="ARBA" id="ARBA00022768"/>
    </source>
</evidence>
<dbReference type="InterPro" id="IPR014717">
    <property type="entry name" value="Transl_elong_EF1B/ribsomal_bS6"/>
</dbReference>
<dbReference type="FunFam" id="3.30.70.60:FF:000001">
    <property type="entry name" value="Elongation factor 1-beta 1 like"/>
    <property type="match status" value="1"/>
</dbReference>
<evidence type="ECO:0000259" key="6">
    <source>
        <dbReference type="SMART" id="SM00888"/>
    </source>
</evidence>
<feature type="compositionally biased region" description="Low complexity" evidence="5">
    <location>
        <begin position="259"/>
        <end position="270"/>
    </location>
</feature>
<evidence type="ECO:0000259" key="7">
    <source>
        <dbReference type="SMART" id="SM01182"/>
    </source>
</evidence>